<evidence type="ECO:0000256" key="1">
    <source>
        <dbReference type="ARBA" id="ARBA00006442"/>
    </source>
</evidence>
<gene>
    <name evidence="6" type="primary">AIFM2_2</name>
    <name evidence="6" type="ORF">BG006_010244</name>
</gene>
<evidence type="ECO:0000256" key="2">
    <source>
        <dbReference type="ARBA" id="ARBA00022630"/>
    </source>
</evidence>
<dbReference type="InterPro" id="IPR036188">
    <property type="entry name" value="FAD/NAD-bd_sf"/>
</dbReference>
<keyword evidence="3" id="KW-0274">FAD</keyword>
<organism evidence="6 7">
    <name type="scientific">Podila minutissima</name>
    <dbReference type="NCBI Taxonomy" id="64525"/>
    <lineage>
        <taxon>Eukaryota</taxon>
        <taxon>Fungi</taxon>
        <taxon>Fungi incertae sedis</taxon>
        <taxon>Mucoromycota</taxon>
        <taxon>Mortierellomycotina</taxon>
        <taxon>Mortierellomycetes</taxon>
        <taxon>Mortierellales</taxon>
        <taxon>Mortierellaceae</taxon>
        <taxon>Podila</taxon>
    </lineage>
</organism>
<feature type="domain" description="FAD/NAD(P)-binding" evidence="5">
    <location>
        <begin position="59"/>
        <end position="281"/>
    </location>
</feature>
<evidence type="ECO:0000256" key="4">
    <source>
        <dbReference type="ARBA" id="ARBA00023002"/>
    </source>
</evidence>
<dbReference type="AlphaFoldDB" id="A0A9P5VRE1"/>
<proteinExistence type="inferred from homology"/>
<dbReference type="InterPro" id="IPR023753">
    <property type="entry name" value="FAD/NAD-binding_dom"/>
</dbReference>
<dbReference type="GO" id="GO:0005737">
    <property type="term" value="C:cytoplasm"/>
    <property type="evidence" value="ECO:0007669"/>
    <property type="project" value="TreeGrafter"/>
</dbReference>
<dbReference type="Proteomes" id="UP000696485">
    <property type="component" value="Unassembled WGS sequence"/>
</dbReference>
<dbReference type="SUPFAM" id="SSF51905">
    <property type="entry name" value="FAD/NAD(P)-binding domain"/>
    <property type="match status" value="2"/>
</dbReference>
<comment type="similarity">
    <text evidence="1">Belongs to the FAD-dependent oxidoreductase family.</text>
</comment>
<dbReference type="PANTHER" id="PTHR43735:SF3">
    <property type="entry name" value="FERROPTOSIS SUPPRESSOR PROTEIN 1"/>
    <property type="match status" value="1"/>
</dbReference>
<dbReference type="Pfam" id="PF07992">
    <property type="entry name" value="Pyr_redox_2"/>
    <property type="match status" value="1"/>
</dbReference>
<keyword evidence="4" id="KW-0560">Oxidoreductase</keyword>
<keyword evidence="2" id="KW-0285">Flavoprotein</keyword>
<comment type="caution">
    <text evidence="6">The sequence shown here is derived from an EMBL/GenBank/DDBJ whole genome shotgun (WGS) entry which is preliminary data.</text>
</comment>
<dbReference type="PRINTS" id="PR00368">
    <property type="entry name" value="FADPNR"/>
</dbReference>
<dbReference type="GO" id="GO:0004174">
    <property type="term" value="F:electron-transferring-flavoprotein dehydrogenase activity"/>
    <property type="evidence" value="ECO:0007669"/>
    <property type="project" value="TreeGrafter"/>
</dbReference>
<name>A0A9P5VRE1_9FUNG</name>
<evidence type="ECO:0000259" key="5">
    <source>
        <dbReference type="Pfam" id="PF07992"/>
    </source>
</evidence>
<protein>
    <submittedName>
        <fullName evidence="6">Apoptosis-inducing factor 2</fullName>
    </submittedName>
</protein>
<evidence type="ECO:0000313" key="6">
    <source>
        <dbReference type="EMBL" id="KAF9338134.1"/>
    </source>
</evidence>
<evidence type="ECO:0000256" key="3">
    <source>
        <dbReference type="ARBA" id="ARBA00022827"/>
    </source>
</evidence>
<dbReference type="EMBL" id="JAAAUY010000008">
    <property type="protein sequence ID" value="KAF9338134.1"/>
    <property type="molecule type" value="Genomic_DNA"/>
</dbReference>
<evidence type="ECO:0000313" key="7">
    <source>
        <dbReference type="Proteomes" id="UP000696485"/>
    </source>
</evidence>
<dbReference type="Gene3D" id="3.50.50.100">
    <property type="match status" value="1"/>
</dbReference>
<keyword evidence="7" id="KW-1185">Reference proteome</keyword>
<dbReference type="PANTHER" id="PTHR43735">
    <property type="entry name" value="APOPTOSIS-INDUCING FACTOR 1"/>
    <property type="match status" value="1"/>
</dbReference>
<reference evidence="6" key="1">
    <citation type="journal article" date="2020" name="Fungal Divers.">
        <title>Resolving the Mortierellaceae phylogeny through synthesis of multi-gene phylogenetics and phylogenomics.</title>
        <authorList>
            <person name="Vandepol N."/>
            <person name="Liber J."/>
            <person name="Desiro A."/>
            <person name="Na H."/>
            <person name="Kennedy M."/>
            <person name="Barry K."/>
            <person name="Grigoriev I.V."/>
            <person name="Miller A.N."/>
            <person name="O'Donnell K."/>
            <person name="Stajich J.E."/>
            <person name="Bonito G."/>
        </authorList>
    </citation>
    <scope>NUCLEOTIDE SEQUENCE</scope>
    <source>
        <strain evidence="6">NVP1</strain>
    </source>
</reference>
<sequence>MAPTKIIVVGGSYAGIAVINQLLASKANQKQEIEITLIERQQNWIPYTKLFPKGSKHKIVQGKIAEVHHHHVILATGVSIPFDYMALCTGSLNPSPAKFNVDSSAEALAITKKAREDLVKSKSVVVVGGGACGVELAGEIKTAYQDKNVTLIHATSTLVDYPGYSDAMKSGALTHLESLGVNVVLNEKIAIEGLTFENAIQVAPRSIHASGKVIESDIQFLSVGIRVDTGYLSTLKPANHAAFDSSRLVNAGTHTIKVRKTLQIDQEGLTHIFAVGDCGDFSKVPTAAACKFTAPTAAKNILALAENENSKKTSSLSNGNAPPAVMCLTTGPTTGVLSLPLVGMRFSNFFSKLLKSKDLMLGGILADMRTK</sequence>
<accession>A0A9P5VRE1</accession>
<dbReference type="GO" id="GO:0050660">
    <property type="term" value="F:flavin adenine dinucleotide binding"/>
    <property type="evidence" value="ECO:0007669"/>
    <property type="project" value="TreeGrafter"/>
</dbReference>